<feature type="transmembrane region" description="Helical" evidence="1">
    <location>
        <begin position="93"/>
        <end position="116"/>
    </location>
</feature>
<protein>
    <submittedName>
        <fullName evidence="3">DUF4232 domain-containing protein</fullName>
    </submittedName>
</protein>
<dbReference type="InterPro" id="IPR025326">
    <property type="entry name" value="DUF4232"/>
</dbReference>
<feature type="transmembrane region" description="Helical" evidence="1">
    <location>
        <begin position="58"/>
        <end position="81"/>
    </location>
</feature>
<name>A0A6N7EHF3_9MICO</name>
<comment type="caution">
    <text evidence="3">The sequence shown here is derived from an EMBL/GenBank/DDBJ whole genome shotgun (WGS) entry which is preliminary data.</text>
</comment>
<sequence length="367" mass="37803">MRLLRAWAPALLAAALWLGSAGLEYAGRRTLSGPVRHMLSLVAPETIPVGELTAPAPWGVVMAGLSCVAVAAAYAVILSLVRRRSPQPGTGPTALAAYWFCAVAAGSVVAAIPVLAELVVALRERSVPFGLASEHLVGVAHWGLVWGWAPALLALALDMRQDGSRPAHRRRASAVPAAAVLVVAAVGLLIAAPQADAARQAAIPTGTAEPEPAPTGTPVPPVALGEWQIDPLWCTTGQLEFAASPVEPALGSRAMTVTATNVSDAACVLESYPDIAFSDPVTSALDVRIDHGGTMLNDDAGPVRIEIAPGSHARTTLGWGAMSTAGREGAGWLHIAAYHGAERQMVQVDTDITGGAVTVTAWQLRAG</sequence>
<feature type="transmembrane region" description="Helical" evidence="1">
    <location>
        <begin position="171"/>
        <end position="192"/>
    </location>
</feature>
<dbReference type="Pfam" id="PF14016">
    <property type="entry name" value="DUF4232"/>
    <property type="match status" value="1"/>
</dbReference>
<evidence type="ECO:0000313" key="4">
    <source>
        <dbReference type="Proteomes" id="UP000437709"/>
    </source>
</evidence>
<dbReference type="EMBL" id="WHPC01000001">
    <property type="protein sequence ID" value="MPV35576.1"/>
    <property type="molecule type" value="Genomic_DNA"/>
</dbReference>
<feature type="transmembrane region" description="Helical" evidence="1">
    <location>
        <begin position="136"/>
        <end position="159"/>
    </location>
</feature>
<accession>A0A6N7EHF3</accession>
<dbReference type="AlphaFoldDB" id="A0A6N7EHF3"/>
<feature type="domain" description="DUF4232" evidence="2">
    <location>
        <begin position="234"/>
        <end position="363"/>
    </location>
</feature>
<dbReference type="OrthoDB" id="5175658at2"/>
<dbReference type="Proteomes" id="UP000437709">
    <property type="component" value="Unassembled WGS sequence"/>
</dbReference>
<evidence type="ECO:0000256" key="1">
    <source>
        <dbReference type="SAM" id="Phobius"/>
    </source>
</evidence>
<dbReference type="RefSeq" id="WP_152193476.1">
    <property type="nucleotide sequence ID" value="NZ_VUKD01000001.1"/>
</dbReference>
<reference evidence="3 4" key="1">
    <citation type="submission" date="2019-10" db="EMBL/GenBank/DDBJ databases">
        <title>Georgenia wutianyii sp. nov. and Georgenia yuyongxinii sp. nov. isolated from plateau pika (Ochotona curzoniae) in the Qinghai-Tibet plateau of China.</title>
        <authorList>
            <person name="Tian Z."/>
        </authorList>
    </citation>
    <scope>NUCLEOTIDE SEQUENCE [LARGE SCALE GENOMIC DNA]</scope>
    <source>
        <strain evidence="3 4">JCM 19765</strain>
    </source>
</reference>
<organism evidence="3 4">
    <name type="scientific">Georgenia subflava</name>
    <dbReference type="NCBI Taxonomy" id="1622177"/>
    <lineage>
        <taxon>Bacteria</taxon>
        <taxon>Bacillati</taxon>
        <taxon>Actinomycetota</taxon>
        <taxon>Actinomycetes</taxon>
        <taxon>Micrococcales</taxon>
        <taxon>Bogoriellaceae</taxon>
        <taxon>Georgenia</taxon>
    </lineage>
</organism>
<gene>
    <name evidence="3" type="ORF">GB881_00685</name>
</gene>
<keyword evidence="4" id="KW-1185">Reference proteome</keyword>
<evidence type="ECO:0000259" key="2">
    <source>
        <dbReference type="Pfam" id="PF14016"/>
    </source>
</evidence>
<evidence type="ECO:0000313" key="3">
    <source>
        <dbReference type="EMBL" id="MPV35576.1"/>
    </source>
</evidence>
<keyword evidence="1" id="KW-0472">Membrane</keyword>
<keyword evidence="1" id="KW-1133">Transmembrane helix</keyword>
<keyword evidence="1" id="KW-0812">Transmembrane</keyword>
<proteinExistence type="predicted"/>